<name>A0A8H7I644_9AGAM</name>
<dbReference type="Proteomes" id="UP000614334">
    <property type="component" value="Unassembled WGS sequence"/>
</dbReference>
<comment type="caution">
    <text evidence="2">The sequence shown here is derived from an EMBL/GenBank/DDBJ whole genome shotgun (WGS) entry which is preliminary data.</text>
</comment>
<evidence type="ECO:0000256" key="1">
    <source>
        <dbReference type="SAM" id="MobiDB-lite"/>
    </source>
</evidence>
<protein>
    <submittedName>
        <fullName evidence="2">Gag-polypeptide of LTR copia-type</fullName>
    </submittedName>
</protein>
<reference evidence="2" key="1">
    <citation type="submission" date="2020-09" db="EMBL/GenBank/DDBJ databases">
        <title>Comparative genome analyses of four rice-infecting Rhizoctonia solani isolates reveal extensive enrichment of homogalacturonan modification genes.</title>
        <authorList>
            <person name="Lee D.-Y."/>
            <person name="Jeon J."/>
            <person name="Kim K.-T."/>
            <person name="Cheong K."/>
            <person name="Song H."/>
            <person name="Choi G."/>
            <person name="Ko J."/>
            <person name="Opiyo S.O."/>
            <person name="Zuo S."/>
            <person name="Madhav S."/>
            <person name="Lee Y.-H."/>
            <person name="Wang G.-L."/>
        </authorList>
    </citation>
    <scope>NUCLEOTIDE SEQUENCE</scope>
    <source>
        <strain evidence="2">AG1-IA B2</strain>
    </source>
</reference>
<dbReference type="EMBL" id="JACYCF010000040">
    <property type="protein sequence ID" value="KAF8748397.1"/>
    <property type="molecule type" value="Genomic_DNA"/>
</dbReference>
<dbReference type="PANTHER" id="PTHR47481:SF37">
    <property type="entry name" value="RETROTRANSPOSON GAG DOMAIN-CONTAINING PROTEIN"/>
    <property type="match status" value="1"/>
</dbReference>
<evidence type="ECO:0000313" key="2">
    <source>
        <dbReference type="EMBL" id="KAF8748397.1"/>
    </source>
</evidence>
<sequence>MTDPSGANAGGAGSLHRIPPLRGADNYNVWRIQMEDVLTNLNLYGHADGSKLKPNSKVEVAITGRKDNEGNRLPDLEVDSNNPLYASWIKADRKALSNIRLRVDGSVLTHIQGCTTAADAWSTLEATFQVKGTVGLIDLRRRFFSHRMTDGEDIEEHIQRMRGWYQQINSISKDSCTEVDWITTLIASLPDSWDTFTQSVNFQFNLDNKNKQANQISDLRSQILAESHQRNTRGTDGKSWRYYKSGSNRILHLQNVTFPSHAQIEEVNNGKPKPGELVAPPLRGR</sequence>
<dbReference type="AlphaFoldDB" id="A0A8H7I644"/>
<evidence type="ECO:0000313" key="3">
    <source>
        <dbReference type="Proteomes" id="UP000614334"/>
    </source>
</evidence>
<accession>A0A8H7I644</accession>
<dbReference type="Pfam" id="PF14223">
    <property type="entry name" value="Retrotran_gag_2"/>
    <property type="match status" value="1"/>
</dbReference>
<gene>
    <name evidence="2" type="ORF">RHS01_10870</name>
</gene>
<feature type="region of interest" description="Disordered" evidence="1">
    <location>
        <begin position="266"/>
        <end position="285"/>
    </location>
</feature>
<proteinExistence type="predicted"/>
<organism evidence="2 3">
    <name type="scientific">Rhizoctonia solani</name>
    <dbReference type="NCBI Taxonomy" id="456999"/>
    <lineage>
        <taxon>Eukaryota</taxon>
        <taxon>Fungi</taxon>
        <taxon>Dikarya</taxon>
        <taxon>Basidiomycota</taxon>
        <taxon>Agaricomycotina</taxon>
        <taxon>Agaricomycetes</taxon>
        <taxon>Cantharellales</taxon>
        <taxon>Ceratobasidiaceae</taxon>
        <taxon>Rhizoctonia</taxon>
    </lineage>
</organism>
<dbReference type="PANTHER" id="PTHR47481">
    <property type="match status" value="1"/>
</dbReference>